<dbReference type="Proteomes" id="UP000254291">
    <property type="component" value="Unassembled WGS sequence"/>
</dbReference>
<sequence>MPMVDVGAGLQSLGHEVTILTAAEYADLVEAAGLQMLCLPDSVVIDPPAAAPVLMRRMPPAVRRFWLGRAELDTIFARPLAAEADSLASALAVTRCDAVVADVTFTGVLPMLLADEPRPPVVVCGVGPLTISSTDTPPFGMAWQPEAGVDYTQMTAVAHRVIMRASQRRFDRALRRAGCGRSPVFISDWPRLADGILQLSVRDFEYPRSDLPATVEYVGPVLPDGTAGFVPPPWWGEIERDGTTVVHVTQGTFDNTDLNQLIGPTFEALEDLDDVLVVATTGGRAGQRIADRIPSNVRVAEWIPYSALLPNVDVMITNGGYGGVQYALGHGVPLIVAGETSDKAEVAARVAYTGVGIDLGTSSPSAAAIRAAVDAVRRDDRYREAAGKLRTVIEASTPIDAIASVLKRCADA</sequence>
<gene>
    <name evidence="2" type="ORF">NCTC10742_04594</name>
</gene>
<evidence type="ECO:0000313" key="3">
    <source>
        <dbReference type="Proteomes" id="UP000254291"/>
    </source>
</evidence>
<organism evidence="2 3">
    <name type="scientific">Mycolicibacterium gilvum</name>
    <dbReference type="NCBI Taxonomy" id="1804"/>
    <lineage>
        <taxon>Bacteria</taxon>
        <taxon>Bacillati</taxon>
        <taxon>Actinomycetota</taxon>
        <taxon>Actinomycetes</taxon>
        <taxon>Mycobacteriales</taxon>
        <taxon>Mycobacteriaceae</taxon>
        <taxon>Mycolicibacterium</taxon>
    </lineage>
</organism>
<dbReference type="Pfam" id="PF06722">
    <property type="entry name" value="EryCIII-like_C"/>
    <property type="match status" value="1"/>
</dbReference>
<keyword evidence="2" id="KW-0808">Transferase</keyword>
<protein>
    <submittedName>
        <fullName evidence="2">UDP-glucuronosyl/UDP-glucosyltransferase</fullName>
        <ecNumber evidence="2">2.4.1.-</ecNumber>
    </submittedName>
</protein>
<dbReference type="InterPro" id="IPR050426">
    <property type="entry name" value="Glycosyltransferase_28"/>
</dbReference>
<dbReference type="InterPro" id="IPR002213">
    <property type="entry name" value="UDP_glucos_trans"/>
</dbReference>
<dbReference type="GO" id="GO:0016758">
    <property type="term" value="F:hexosyltransferase activity"/>
    <property type="evidence" value="ECO:0007669"/>
    <property type="project" value="UniProtKB-ARBA"/>
</dbReference>
<dbReference type="AlphaFoldDB" id="A0A378SRC0"/>
<keyword evidence="2" id="KW-0328">Glycosyltransferase</keyword>
<dbReference type="PANTHER" id="PTHR48050">
    <property type="entry name" value="STEROL 3-BETA-GLUCOSYLTRANSFERASE"/>
    <property type="match status" value="1"/>
</dbReference>
<reference evidence="2 3" key="1">
    <citation type="submission" date="2018-06" db="EMBL/GenBank/DDBJ databases">
        <authorList>
            <consortium name="Pathogen Informatics"/>
            <person name="Doyle S."/>
        </authorList>
    </citation>
    <scope>NUCLEOTIDE SEQUENCE [LARGE SCALE GENOMIC DNA]</scope>
    <source>
        <strain evidence="2 3">NCTC10742</strain>
    </source>
</reference>
<proteinExistence type="predicted"/>
<dbReference type="GO" id="GO:0016020">
    <property type="term" value="C:membrane"/>
    <property type="evidence" value="ECO:0007669"/>
    <property type="project" value="GOC"/>
</dbReference>
<evidence type="ECO:0000259" key="1">
    <source>
        <dbReference type="Pfam" id="PF06722"/>
    </source>
</evidence>
<accession>A0A378SRC0</accession>
<dbReference type="PANTHER" id="PTHR48050:SF13">
    <property type="entry name" value="STEROL 3-BETA-GLUCOSYLTRANSFERASE UGT80A2"/>
    <property type="match status" value="1"/>
</dbReference>
<evidence type="ECO:0000313" key="2">
    <source>
        <dbReference type="EMBL" id="STZ45342.1"/>
    </source>
</evidence>
<dbReference type="SUPFAM" id="SSF53756">
    <property type="entry name" value="UDP-Glycosyltransferase/glycogen phosphorylase"/>
    <property type="match status" value="1"/>
</dbReference>
<dbReference type="EMBL" id="UGQM01000001">
    <property type="protein sequence ID" value="STZ45342.1"/>
    <property type="molecule type" value="Genomic_DNA"/>
</dbReference>
<dbReference type="GO" id="GO:0009247">
    <property type="term" value="P:glycolipid biosynthetic process"/>
    <property type="evidence" value="ECO:0007669"/>
    <property type="project" value="UniProtKB-ARBA"/>
</dbReference>
<dbReference type="GO" id="GO:0017000">
    <property type="term" value="P:antibiotic biosynthetic process"/>
    <property type="evidence" value="ECO:0007669"/>
    <property type="project" value="UniProtKB-ARBA"/>
</dbReference>
<feature type="domain" description="Erythromycin biosynthesis protein CIII-like C-terminal" evidence="1">
    <location>
        <begin position="267"/>
        <end position="393"/>
    </location>
</feature>
<dbReference type="GO" id="GO:0008194">
    <property type="term" value="F:UDP-glycosyltransferase activity"/>
    <property type="evidence" value="ECO:0007669"/>
    <property type="project" value="InterPro"/>
</dbReference>
<dbReference type="InterPro" id="IPR010610">
    <property type="entry name" value="EryCIII-like_C"/>
</dbReference>
<dbReference type="CDD" id="cd03784">
    <property type="entry name" value="GT1_Gtf-like"/>
    <property type="match status" value="1"/>
</dbReference>
<dbReference type="EC" id="2.4.1.-" evidence="2"/>
<name>A0A378SRC0_9MYCO</name>
<dbReference type="FunFam" id="3.40.50.2000:FF:000072">
    <property type="entry name" value="Glycosyl transferase"/>
    <property type="match status" value="1"/>
</dbReference>
<dbReference type="Gene3D" id="3.40.50.2000">
    <property type="entry name" value="Glycogen Phosphorylase B"/>
    <property type="match status" value="2"/>
</dbReference>